<proteinExistence type="predicted"/>
<sequence length="68" mass="7391">ATHTIETHVRKRNVRLSIFIGRNVFPNGAGRAPKSVGVENNRLQKKTILPPSSVCYLRKGPLGATLGP</sequence>
<evidence type="ECO:0000313" key="1">
    <source>
        <dbReference type="EMBL" id="GIY64312.1"/>
    </source>
</evidence>
<gene>
    <name evidence="1" type="ORF">CDAR_252051</name>
</gene>
<evidence type="ECO:0000313" key="2">
    <source>
        <dbReference type="Proteomes" id="UP001054837"/>
    </source>
</evidence>
<dbReference type="AlphaFoldDB" id="A0AAV4V250"/>
<keyword evidence="2" id="KW-1185">Reference proteome</keyword>
<protein>
    <submittedName>
        <fullName evidence="1">Uncharacterized protein</fullName>
    </submittedName>
</protein>
<organism evidence="1 2">
    <name type="scientific">Caerostris darwini</name>
    <dbReference type="NCBI Taxonomy" id="1538125"/>
    <lineage>
        <taxon>Eukaryota</taxon>
        <taxon>Metazoa</taxon>
        <taxon>Ecdysozoa</taxon>
        <taxon>Arthropoda</taxon>
        <taxon>Chelicerata</taxon>
        <taxon>Arachnida</taxon>
        <taxon>Araneae</taxon>
        <taxon>Araneomorphae</taxon>
        <taxon>Entelegynae</taxon>
        <taxon>Araneoidea</taxon>
        <taxon>Araneidae</taxon>
        <taxon>Caerostris</taxon>
    </lineage>
</organism>
<feature type="non-terminal residue" evidence="1">
    <location>
        <position position="1"/>
    </location>
</feature>
<reference evidence="1 2" key="1">
    <citation type="submission" date="2021-06" db="EMBL/GenBank/DDBJ databases">
        <title>Caerostris darwini draft genome.</title>
        <authorList>
            <person name="Kono N."/>
            <person name="Arakawa K."/>
        </authorList>
    </citation>
    <scope>NUCLEOTIDE SEQUENCE [LARGE SCALE GENOMIC DNA]</scope>
</reference>
<comment type="caution">
    <text evidence="1">The sequence shown here is derived from an EMBL/GenBank/DDBJ whole genome shotgun (WGS) entry which is preliminary data.</text>
</comment>
<dbReference type="EMBL" id="BPLQ01012310">
    <property type="protein sequence ID" value="GIY64312.1"/>
    <property type="molecule type" value="Genomic_DNA"/>
</dbReference>
<dbReference type="Proteomes" id="UP001054837">
    <property type="component" value="Unassembled WGS sequence"/>
</dbReference>
<accession>A0AAV4V250</accession>
<name>A0AAV4V250_9ARAC</name>